<dbReference type="Proteomes" id="UP000553957">
    <property type="component" value="Unassembled WGS sequence"/>
</dbReference>
<dbReference type="AlphaFoldDB" id="A0A7Y4P295"/>
<comment type="caution">
    <text evidence="11">The sequence shown here is derived from an EMBL/GenBank/DDBJ whole genome shotgun (WGS) entry which is preliminary data.</text>
</comment>
<reference evidence="10 13" key="2">
    <citation type="submission" date="2020-08" db="EMBL/GenBank/DDBJ databases">
        <title>Sequencing the genomes of 1000 actinobacteria strains.</title>
        <authorList>
            <person name="Klenk H.-P."/>
        </authorList>
    </citation>
    <scope>NUCLEOTIDE SEQUENCE [LARGE SCALE GENOMIC DNA]</scope>
    <source>
        <strain evidence="10 13">DSM 15626</strain>
    </source>
</reference>
<evidence type="ECO:0000256" key="7">
    <source>
        <dbReference type="RuleBase" id="RU003355"/>
    </source>
</evidence>
<dbReference type="InterPro" id="IPR013783">
    <property type="entry name" value="Ig-like_fold"/>
</dbReference>
<dbReference type="PANTHER" id="PTHR43806">
    <property type="entry name" value="PEPTIDASE S8"/>
    <property type="match status" value="1"/>
</dbReference>
<dbReference type="GO" id="GO:0004252">
    <property type="term" value="F:serine-type endopeptidase activity"/>
    <property type="evidence" value="ECO:0007669"/>
    <property type="project" value="UniProtKB-UniRule"/>
</dbReference>
<feature type="domain" description="Peptidase S8/S53" evidence="9">
    <location>
        <begin position="199"/>
        <end position="460"/>
    </location>
</feature>
<dbReference type="InterPro" id="IPR050131">
    <property type="entry name" value="Peptidase_S8_subtilisin-like"/>
</dbReference>
<feature type="active site" description="Charge relay system" evidence="5 6">
    <location>
        <position position="208"/>
    </location>
</feature>
<evidence type="ECO:0000313" key="13">
    <source>
        <dbReference type="Proteomes" id="UP000553957"/>
    </source>
</evidence>
<evidence type="ECO:0000256" key="6">
    <source>
        <dbReference type="PROSITE-ProRule" id="PRU01240"/>
    </source>
</evidence>
<dbReference type="PROSITE" id="PS00136">
    <property type="entry name" value="SUBTILASE_ASP"/>
    <property type="match status" value="1"/>
</dbReference>
<organism evidence="11 12">
    <name type="scientific">Kribbella sandramycini</name>
    <dbReference type="NCBI Taxonomy" id="60450"/>
    <lineage>
        <taxon>Bacteria</taxon>
        <taxon>Bacillati</taxon>
        <taxon>Actinomycetota</taxon>
        <taxon>Actinomycetes</taxon>
        <taxon>Propionibacteriales</taxon>
        <taxon>Kribbellaceae</taxon>
        <taxon>Kribbella</taxon>
    </lineage>
</organism>
<evidence type="ECO:0000256" key="5">
    <source>
        <dbReference type="PIRSR" id="PIRSR615500-1"/>
    </source>
</evidence>
<dbReference type="Proteomes" id="UP000534306">
    <property type="component" value="Unassembled WGS sequence"/>
</dbReference>
<dbReference type="PRINTS" id="PR00723">
    <property type="entry name" value="SUBTILISIN"/>
</dbReference>
<comment type="similarity">
    <text evidence="1 6 7">Belongs to the peptidase S8 family.</text>
</comment>
<keyword evidence="2 6" id="KW-0645">Protease</keyword>
<protein>
    <submittedName>
        <fullName evidence="11">S8 family serine peptidase</fullName>
    </submittedName>
    <submittedName>
        <fullName evidence="10">Subtilisin family serine protease</fullName>
    </submittedName>
</protein>
<dbReference type="PANTHER" id="PTHR43806:SF11">
    <property type="entry name" value="CEREVISIN-RELATED"/>
    <property type="match status" value="1"/>
</dbReference>
<keyword evidence="3 6" id="KW-0378">Hydrolase</keyword>
<keyword evidence="12" id="KW-1185">Reference proteome</keyword>
<dbReference type="InterPro" id="IPR023828">
    <property type="entry name" value="Peptidase_S8_Ser-AS"/>
</dbReference>
<dbReference type="EMBL" id="JACHKF010000001">
    <property type="protein sequence ID" value="MBB6566849.1"/>
    <property type="molecule type" value="Genomic_DNA"/>
</dbReference>
<reference evidence="11 12" key="1">
    <citation type="submission" date="2020-05" db="EMBL/GenBank/DDBJ databases">
        <title>Genome sequence of Kribbella sandramycini ATCC 39419.</title>
        <authorList>
            <person name="Maclea K.S."/>
            <person name="Fair J.L."/>
        </authorList>
    </citation>
    <scope>NUCLEOTIDE SEQUENCE [LARGE SCALE GENOMIC DNA]</scope>
    <source>
        <strain evidence="11 12">ATCC 39419</strain>
    </source>
</reference>
<feature type="chain" id="PRO_5036406867" evidence="8">
    <location>
        <begin position="31"/>
        <end position="1079"/>
    </location>
</feature>
<accession>A0A7Y4P295</accession>
<dbReference type="InterPro" id="IPR023827">
    <property type="entry name" value="Peptidase_S8_Asp-AS"/>
</dbReference>
<evidence type="ECO:0000313" key="10">
    <source>
        <dbReference type="EMBL" id="MBB6566849.1"/>
    </source>
</evidence>
<dbReference type="Gene3D" id="3.40.50.200">
    <property type="entry name" value="Peptidase S8/S53 domain"/>
    <property type="match status" value="1"/>
</dbReference>
<proteinExistence type="inferred from homology"/>
<evidence type="ECO:0000256" key="2">
    <source>
        <dbReference type="ARBA" id="ARBA00022670"/>
    </source>
</evidence>
<feature type="active site" description="Charge relay system" evidence="5 6">
    <location>
        <position position="239"/>
    </location>
</feature>
<dbReference type="InterPro" id="IPR022398">
    <property type="entry name" value="Peptidase_S8_His-AS"/>
</dbReference>
<evidence type="ECO:0000256" key="3">
    <source>
        <dbReference type="ARBA" id="ARBA00022801"/>
    </source>
</evidence>
<dbReference type="Gene3D" id="2.60.40.10">
    <property type="entry name" value="Immunoglobulins"/>
    <property type="match status" value="1"/>
</dbReference>
<evidence type="ECO:0000313" key="12">
    <source>
        <dbReference type="Proteomes" id="UP000534306"/>
    </source>
</evidence>
<dbReference type="PROSITE" id="PS51892">
    <property type="entry name" value="SUBTILASE"/>
    <property type="match status" value="1"/>
</dbReference>
<evidence type="ECO:0000256" key="1">
    <source>
        <dbReference type="ARBA" id="ARBA00011073"/>
    </source>
</evidence>
<feature type="signal peptide" evidence="8">
    <location>
        <begin position="1"/>
        <end position="30"/>
    </location>
</feature>
<keyword evidence="4 6" id="KW-0720">Serine protease</keyword>
<dbReference type="RefSeq" id="WP_171677828.1">
    <property type="nucleotide sequence ID" value="NZ_BAAAGT010000004.1"/>
</dbReference>
<dbReference type="SUPFAM" id="SSF52743">
    <property type="entry name" value="Subtilisin-like"/>
    <property type="match status" value="1"/>
</dbReference>
<sequence length="1079" mass="112914">MAPSRRSRPAIAAVAVAGLALSTVSGPAAAEPVAAEPGGRSVSVTLITGDRVVLHGKQPTIERGPGRERIGFQTYSVRGHTYVIPGDAVKAIGAGRVDERLFDITGLIEAGYDDASTKEIPILATYQGKGKRSAPAGTTVTRQLPAINGAALKVDKKQAKPALLTAAAKVWLDGKRKVSLDKSVPQIGAPAAWQAGFTGKDVKVAVLDTGIDKTHPDLVTQIAGGKNFTAEADGDRYGHGTHVASTIAGTGAASDGKYKGVAPEAQLYDGKVCNGSGSCADSAILAAMDWAANEIKANVVNISLGGPDFPELDPLEEAINRLTAQTGTLFVVAAGNSGPRAGTVESPGSADAALTVGAVDKEEGLADFSSIGPRTGDGALKPDVTAPGVDIIAAKSKDGFMGDPVGDHYTTASGTSMATPHTAGAAALLAQQHPAWKAAELKSALLGSAKEIAGQTGFQQGAGRIDVAQGIKQTVQAVEGSLSFGLAAYPHTDDEPVTKALTYRNSGDQPITLKLDGKLTGPDGKAAPAGALRLSAETLTVPANGTASVQVTSNTKHTGPDGTYAGRITATDGDQTVGTALGVDKEVESYTLTLEAIARDGKPSDWPVDLFSIEREERKSLDTSRGTVQIRLPKGKYLLRQWAEFERAPEDWVSIHLVAPQVELDTDRTVVLDARTAKGVTTKLPDAEAEQTGQQIGFFRRPASPGGQGYFYSGPSYGPDGLFTAGIGPKLSADEFSGHLISEWAVPGADGRFVNSPYVYQLAKTQPGEFPTGDQRVVRRSELAVVDTTLHATSGARINRYTWPEVPGGRGSLWLSGLKFDTPRTVRYYYDDLPGGWLGAVEEQGGGRPPELIWRSDSVDPVRYRAGRTYQDRWNAAAFGPRAFHAKRTADRMLIWIDRLGDSDGRFGGVVGGTAQTVFYRDGQQIATTGAFGSVNVSGLPAGEATYKVVATGTQSVLPFASKVDLTVTFTSAATTVPTDLPISTVRFQPVVDLHNKVARTAVTELPVVVDGTTAVKSLKVQVSGDGTKWTEAKVQRTAKGYRASFATPAGPSVSLRAQLVDKAGNTTEQAVIAAYLLK</sequence>
<name>A0A7Y4P295_9ACTN</name>
<feature type="active site" description="Charge relay system" evidence="5 6">
    <location>
        <position position="416"/>
    </location>
</feature>
<dbReference type="EMBL" id="JABJRC010000009">
    <property type="protein sequence ID" value="NOL44571.1"/>
    <property type="molecule type" value="Genomic_DNA"/>
</dbReference>
<dbReference type="InterPro" id="IPR036852">
    <property type="entry name" value="Peptidase_S8/S53_dom_sf"/>
</dbReference>
<dbReference type="PROSITE" id="PS00138">
    <property type="entry name" value="SUBTILASE_SER"/>
    <property type="match status" value="1"/>
</dbReference>
<keyword evidence="8" id="KW-0732">Signal</keyword>
<evidence type="ECO:0000256" key="4">
    <source>
        <dbReference type="ARBA" id="ARBA00022825"/>
    </source>
</evidence>
<dbReference type="GO" id="GO:0005975">
    <property type="term" value="P:carbohydrate metabolic process"/>
    <property type="evidence" value="ECO:0007669"/>
    <property type="project" value="UniProtKB-ARBA"/>
</dbReference>
<evidence type="ECO:0000313" key="11">
    <source>
        <dbReference type="EMBL" id="NOL44571.1"/>
    </source>
</evidence>
<dbReference type="PROSITE" id="PS00137">
    <property type="entry name" value="SUBTILASE_HIS"/>
    <property type="match status" value="1"/>
</dbReference>
<dbReference type="InterPro" id="IPR015500">
    <property type="entry name" value="Peptidase_S8_subtilisin-rel"/>
</dbReference>
<evidence type="ECO:0000259" key="9">
    <source>
        <dbReference type="Pfam" id="PF00082"/>
    </source>
</evidence>
<evidence type="ECO:0000256" key="8">
    <source>
        <dbReference type="SAM" id="SignalP"/>
    </source>
</evidence>
<dbReference type="Pfam" id="PF00082">
    <property type="entry name" value="Peptidase_S8"/>
    <property type="match status" value="1"/>
</dbReference>
<dbReference type="GO" id="GO:0006508">
    <property type="term" value="P:proteolysis"/>
    <property type="evidence" value="ECO:0007669"/>
    <property type="project" value="UniProtKB-KW"/>
</dbReference>
<dbReference type="InterPro" id="IPR000209">
    <property type="entry name" value="Peptidase_S8/S53_dom"/>
</dbReference>
<gene>
    <name evidence="10" type="ORF">HNR71_002486</name>
    <name evidence="11" type="ORF">HPO96_30425</name>
</gene>